<comment type="subunit">
    <text evidence="4 21">The main subunits of complex b-c1 are: cytochrome b, cytochrome c1 and the Rieske protein.</text>
</comment>
<dbReference type="InterPro" id="IPR006311">
    <property type="entry name" value="TAT_signal"/>
</dbReference>
<dbReference type="Proteomes" id="UP000199561">
    <property type="component" value="Unassembled WGS sequence"/>
</dbReference>
<evidence type="ECO:0000313" key="25">
    <source>
        <dbReference type="Proteomes" id="UP000199561"/>
    </source>
</evidence>
<evidence type="ECO:0000313" key="23">
    <source>
        <dbReference type="EMBL" id="CAE6518867.1"/>
    </source>
</evidence>
<dbReference type="NCBIfam" id="TIGR01416">
    <property type="entry name" value="Rieske_proteo"/>
    <property type="match status" value="1"/>
</dbReference>
<keyword evidence="16" id="KW-0411">Iron-sulfur</keyword>
<evidence type="ECO:0000256" key="18">
    <source>
        <dbReference type="ARBA" id="ARBA00023157"/>
    </source>
</evidence>
<evidence type="ECO:0000256" key="6">
    <source>
        <dbReference type="ARBA" id="ARBA00019816"/>
    </source>
</evidence>
<comment type="miscellaneous">
    <text evidence="20">The Rieske protein is a high potential 2Fe-2S protein.</text>
</comment>
<organism evidence="24 25">
    <name type="scientific">Nitrosomonas nitrosa</name>
    <dbReference type="NCBI Taxonomy" id="52442"/>
    <lineage>
        <taxon>Bacteria</taxon>
        <taxon>Pseudomonadati</taxon>
        <taxon>Pseudomonadota</taxon>
        <taxon>Betaproteobacteria</taxon>
        <taxon>Nitrosomonadales</taxon>
        <taxon>Nitrosomonadaceae</taxon>
        <taxon>Nitrosomonas</taxon>
    </lineage>
</organism>
<dbReference type="InterPro" id="IPR006317">
    <property type="entry name" value="Ubiquinol_cyt_c_Rdtase_Fe-S-su"/>
</dbReference>
<dbReference type="GO" id="GO:0005886">
    <property type="term" value="C:plasma membrane"/>
    <property type="evidence" value="ECO:0007669"/>
    <property type="project" value="UniProtKB-SubCell"/>
</dbReference>
<name>A0A1I4U2P1_9PROT</name>
<dbReference type="RefSeq" id="WP_090672064.1">
    <property type="nucleotide sequence ID" value="NZ_CAJNAP010000055.1"/>
</dbReference>
<dbReference type="Pfam" id="PF00355">
    <property type="entry name" value="Rieske"/>
    <property type="match status" value="1"/>
</dbReference>
<dbReference type="Proteomes" id="UP000601736">
    <property type="component" value="Unassembled WGS sequence"/>
</dbReference>
<dbReference type="InterPro" id="IPR017941">
    <property type="entry name" value="Rieske_2Fe-2S"/>
</dbReference>
<keyword evidence="17" id="KW-0472">Membrane</keyword>
<evidence type="ECO:0000256" key="9">
    <source>
        <dbReference type="ARBA" id="ARBA00022692"/>
    </source>
</evidence>
<feature type="domain" description="Rieske" evidence="22">
    <location>
        <begin position="89"/>
        <end position="190"/>
    </location>
</feature>
<gene>
    <name evidence="23" type="primary">petA</name>
    <name evidence="23" type="ORF">NMYAN_90075</name>
    <name evidence="24" type="ORF">SAMN05421880_1387</name>
</gene>
<dbReference type="GO" id="GO:0008121">
    <property type="term" value="F:quinol-cytochrome-c reductase activity"/>
    <property type="evidence" value="ECO:0007669"/>
    <property type="project" value="UniProtKB-EC"/>
</dbReference>
<keyword evidence="25" id="KW-1185">Reference proteome</keyword>
<comment type="function">
    <text evidence="1">Component of the ubiquinol-cytochrome c reductase complex (complex III or cytochrome b-c1 complex), which is a respiratory chain that generates an electrochemical potential coupled to ATP synthesis.</text>
</comment>
<evidence type="ECO:0000256" key="4">
    <source>
        <dbReference type="ARBA" id="ARBA00011649"/>
    </source>
</evidence>
<evidence type="ECO:0000256" key="12">
    <source>
        <dbReference type="ARBA" id="ARBA00022967"/>
    </source>
</evidence>
<evidence type="ECO:0000256" key="17">
    <source>
        <dbReference type="ARBA" id="ARBA00023136"/>
    </source>
</evidence>
<dbReference type="STRING" id="52442.SAMN05421880_1387"/>
<evidence type="ECO:0000256" key="13">
    <source>
        <dbReference type="ARBA" id="ARBA00022982"/>
    </source>
</evidence>
<comment type="similarity">
    <text evidence="3">Belongs to the Rieske iron-sulfur protein family.</text>
</comment>
<accession>A0A1I4U2P1</accession>
<dbReference type="InterPro" id="IPR014349">
    <property type="entry name" value="Rieske_Fe-S_prot"/>
</dbReference>
<evidence type="ECO:0000313" key="24">
    <source>
        <dbReference type="EMBL" id="SFM83288.1"/>
    </source>
</evidence>
<dbReference type="CDD" id="cd03470">
    <property type="entry name" value="Rieske_cytochrome_bc1"/>
    <property type="match status" value="1"/>
</dbReference>
<evidence type="ECO:0000256" key="15">
    <source>
        <dbReference type="ARBA" id="ARBA00023004"/>
    </source>
</evidence>
<dbReference type="Gene3D" id="2.102.10.10">
    <property type="entry name" value="Rieske [2Fe-2S] iron-sulphur domain"/>
    <property type="match status" value="1"/>
</dbReference>
<comment type="subcellular location">
    <subcellularLocation>
        <location evidence="2">Cell membrane</location>
        <topology evidence="2">Single-pass membrane protein</topology>
    </subcellularLocation>
</comment>
<keyword evidence="15" id="KW-0408">Iron</keyword>
<evidence type="ECO:0000256" key="8">
    <source>
        <dbReference type="ARBA" id="ARBA00022475"/>
    </source>
</evidence>
<keyword evidence="11" id="KW-0479">Metal-binding</keyword>
<evidence type="ECO:0000256" key="20">
    <source>
        <dbReference type="RuleBase" id="RU004494"/>
    </source>
</evidence>
<protein>
    <recommendedName>
        <fullName evidence="6 20">Ubiquinol-cytochrome c reductase iron-sulfur subunit</fullName>
        <ecNumber evidence="5 20">7.1.1.8</ecNumber>
    </recommendedName>
</protein>
<dbReference type="PRINTS" id="PR00162">
    <property type="entry name" value="RIESKE"/>
</dbReference>
<dbReference type="PROSITE" id="PS51318">
    <property type="entry name" value="TAT"/>
    <property type="match status" value="1"/>
</dbReference>
<evidence type="ECO:0000256" key="1">
    <source>
        <dbReference type="ARBA" id="ARBA00002444"/>
    </source>
</evidence>
<evidence type="ECO:0000256" key="10">
    <source>
        <dbReference type="ARBA" id="ARBA00022714"/>
    </source>
</evidence>
<reference evidence="23" key="2">
    <citation type="submission" date="2021-02" db="EMBL/GenBank/DDBJ databases">
        <authorList>
            <person name="Han P."/>
        </authorList>
    </citation>
    <scope>NUCLEOTIDE SEQUENCE</scope>
    <source>
        <strain evidence="23">Nitrosomonas nitrosa 18-3D</strain>
    </source>
</reference>
<dbReference type="PANTHER" id="PTHR10134">
    <property type="entry name" value="CYTOCHROME B-C1 COMPLEX SUBUNIT RIESKE, MITOCHONDRIAL"/>
    <property type="match status" value="1"/>
</dbReference>
<evidence type="ECO:0000256" key="19">
    <source>
        <dbReference type="ARBA" id="ARBA00029351"/>
    </source>
</evidence>
<proteinExistence type="inferred from homology"/>
<dbReference type="InterPro" id="IPR036922">
    <property type="entry name" value="Rieske_2Fe-2S_sf"/>
</dbReference>
<keyword evidence="12" id="KW-1278">Translocase</keyword>
<keyword evidence="14" id="KW-1133">Transmembrane helix</keyword>
<dbReference type="EMBL" id="CAJNAP010000055">
    <property type="protein sequence ID" value="CAE6518867.1"/>
    <property type="molecule type" value="Genomic_DNA"/>
</dbReference>
<evidence type="ECO:0000256" key="16">
    <source>
        <dbReference type="ARBA" id="ARBA00023014"/>
    </source>
</evidence>
<keyword evidence="13 20" id="KW-0249">Electron transport</keyword>
<dbReference type="GO" id="GO:0051537">
    <property type="term" value="F:2 iron, 2 sulfur cluster binding"/>
    <property type="evidence" value="ECO:0007669"/>
    <property type="project" value="UniProtKB-KW"/>
</dbReference>
<evidence type="ECO:0000256" key="2">
    <source>
        <dbReference type="ARBA" id="ARBA00004162"/>
    </source>
</evidence>
<dbReference type="AlphaFoldDB" id="A0A1I4U2P1"/>
<evidence type="ECO:0000256" key="3">
    <source>
        <dbReference type="ARBA" id="ARBA00010651"/>
    </source>
</evidence>
<evidence type="ECO:0000259" key="22">
    <source>
        <dbReference type="PROSITE" id="PS51296"/>
    </source>
</evidence>
<keyword evidence="10" id="KW-0001">2Fe-2S</keyword>
<dbReference type="Gene3D" id="1.20.5.510">
    <property type="entry name" value="Single helix bin"/>
    <property type="match status" value="1"/>
</dbReference>
<dbReference type="Pfam" id="PF10399">
    <property type="entry name" value="UCR_Fe-S_N"/>
    <property type="match status" value="1"/>
</dbReference>
<reference evidence="24 25" key="1">
    <citation type="submission" date="2016-10" db="EMBL/GenBank/DDBJ databases">
        <authorList>
            <person name="de Groot N.N."/>
        </authorList>
    </citation>
    <scope>NUCLEOTIDE SEQUENCE [LARGE SCALE GENOMIC DNA]</scope>
    <source>
        <strain evidence="24 25">Nm146</strain>
    </source>
</reference>
<keyword evidence="9" id="KW-0812">Transmembrane</keyword>
<dbReference type="EMBL" id="FOUF01000038">
    <property type="protein sequence ID" value="SFM83288.1"/>
    <property type="molecule type" value="Genomic_DNA"/>
</dbReference>
<evidence type="ECO:0000256" key="21">
    <source>
        <dbReference type="RuleBase" id="RU004497"/>
    </source>
</evidence>
<keyword evidence="18" id="KW-1015">Disulfide bond</keyword>
<evidence type="ECO:0000256" key="11">
    <source>
        <dbReference type="ARBA" id="ARBA00022723"/>
    </source>
</evidence>
<dbReference type="EC" id="7.1.1.8" evidence="5 20"/>
<dbReference type="PROSITE" id="PS51296">
    <property type="entry name" value="RIESKE"/>
    <property type="match status" value="1"/>
</dbReference>
<dbReference type="InterPro" id="IPR005805">
    <property type="entry name" value="Rieske_Fe-S_prot_C"/>
</dbReference>
<dbReference type="InterPro" id="IPR019470">
    <property type="entry name" value="Ubiq_cytC_Rdtase_Fe-S_su_TAT"/>
</dbReference>
<sequence>MADSGGEMNSRRRFLVLATSVAGGIAGVAVATPFMLSMMPSERAKAAGAPVEVDISKLEPGMLLMVEWRGKVVWVLKRTQDMLENLEKLEVVLADPNSEKDQQPAYAKNRTRSIKPEILVVEGVCTHLGCSPVYRKDIAPADLGADWLGGFFCPCHGSKFDLAGRVYKGVPAPTNLVVPPHTYLSENQLLIGSESKESA</sequence>
<evidence type="ECO:0000256" key="7">
    <source>
        <dbReference type="ARBA" id="ARBA00022448"/>
    </source>
</evidence>
<dbReference type="SUPFAM" id="SSF50022">
    <property type="entry name" value="ISP domain"/>
    <property type="match status" value="1"/>
</dbReference>
<evidence type="ECO:0000256" key="14">
    <source>
        <dbReference type="ARBA" id="ARBA00022989"/>
    </source>
</evidence>
<keyword evidence="7 20" id="KW-0813">Transport</keyword>
<comment type="catalytic activity">
    <reaction evidence="19 20">
        <text>a quinol + 2 Fe(III)-[cytochrome c](out) = a quinone + 2 Fe(II)-[cytochrome c](out) + 2 H(+)(out)</text>
        <dbReference type="Rhea" id="RHEA:11484"/>
        <dbReference type="Rhea" id="RHEA-COMP:10350"/>
        <dbReference type="Rhea" id="RHEA-COMP:14399"/>
        <dbReference type="ChEBI" id="CHEBI:15378"/>
        <dbReference type="ChEBI" id="CHEBI:24646"/>
        <dbReference type="ChEBI" id="CHEBI:29033"/>
        <dbReference type="ChEBI" id="CHEBI:29034"/>
        <dbReference type="ChEBI" id="CHEBI:132124"/>
        <dbReference type="EC" id="7.1.1.8"/>
    </reaction>
</comment>
<keyword evidence="8" id="KW-1003">Cell membrane</keyword>
<comment type="cofactor">
    <cofactor evidence="20">
        <name>[2Fe-2S] cluster</name>
        <dbReference type="ChEBI" id="CHEBI:190135"/>
    </cofactor>
    <text evidence="20">Binds 1 [2Fe-2S] cluster per subunit.</text>
</comment>
<dbReference type="GO" id="GO:0046872">
    <property type="term" value="F:metal ion binding"/>
    <property type="evidence" value="ECO:0007669"/>
    <property type="project" value="UniProtKB-KW"/>
</dbReference>
<evidence type="ECO:0000256" key="5">
    <source>
        <dbReference type="ARBA" id="ARBA00012951"/>
    </source>
</evidence>